<evidence type="ECO:0000256" key="11">
    <source>
        <dbReference type="SAM" id="MobiDB-lite"/>
    </source>
</evidence>
<feature type="domain" description="C2H2-type" evidence="12">
    <location>
        <begin position="381"/>
        <end position="409"/>
    </location>
</feature>
<evidence type="ECO:0000256" key="9">
    <source>
        <dbReference type="ARBA" id="ARBA00023242"/>
    </source>
</evidence>
<dbReference type="PhylomeDB" id="B4L8I0"/>
<dbReference type="FunCoup" id="B4L8I0">
    <property type="interactions" value="461"/>
</dbReference>
<dbReference type="InterPro" id="IPR036236">
    <property type="entry name" value="Znf_C2H2_sf"/>
</dbReference>
<dbReference type="Pfam" id="PF00096">
    <property type="entry name" value="zf-C2H2"/>
    <property type="match status" value="2"/>
</dbReference>
<feature type="compositionally biased region" description="Low complexity" evidence="11">
    <location>
        <begin position="631"/>
        <end position="640"/>
    </location>
</feature>
<evidence type="ECO:0000256" key="2">
    <source>
        <dbReference type="ARBA" id="ARBA00022723"/>
    </source>
</evidence>
<dbReference type="SUPFAM" id="SSF57667">
    <property type="entry name" value="beta-beta-alpha zinc fingers"/>
    <property type="match status" value="3"/>
</dbReference>
<evidence type="ECO:0000256" key="7">
    <source>
        <dbReference type="ARBA" id="ARBA00023125"/>
    </source>
</evidence>
<dbReference type="InterPro" id="IPR050331">
    <property type="entry name" value="Zinc_finger"/>
</dbReference>
<dbReference type="GO" id="GO:0010468">
    <property type="term" value="P:regulation of gene expression"/>
    <property type="evidence" value="ECO:0007669"/>
    <property type="project" value="TreeGrafter"/>
</dbReference>
<dbReference type="AlphaFoldDB" id="B4L8I0"/>
<dbReference type="FunFam" id="3.30.160.60:FF:005264">
    <property type="match status" value="1"/>
</dbReference>
<dbReference type="Proteomes" id="UP000009192">
    <property type="component" value="Unassembled WGS sequence"/>
</dbReference>
<dbReference type="Gene3D" id="3.30.160.60">
    <property type="entry name" value="Classic Zinc Finger"/>
    <property type="match status" value="4"/>
</dbReference>
<dbReference type="PROSITE" id="PS00028">
    <property type="entry name" value="ZINC_FINGER_C2H2_1"/>
    <property type="match status" value="4"/>
</dbReference>
<dbReference type="SMR" id="B4L8I0"/>
<keyword evidence="3" id="KW-0677">Repeat</keyword>
<feature type="compositionally biased region" description="Low complexity" evidence="11">
    <location>
        <begin position="174"/>
        <end position="213"/>
    </location>
</feature>
<dbReference type="eggNOG" id="KOG1721">
    <property type="taxonomic scope" value="Eukaryota"/>
</dbReference>
<dbReference type="FunFam" id="3.30.160.60:FF:000446">
    <property type="entry name" value="Zinc finger protein"/>
    <property type="match status" value="1"/>
</dbReference>
<evidence type="ECO:0000313" key="14">
    <source>
        <dbReference type="Proteomes" id="UP000009192"/>
    </source>
</evidence>
<keyword evidence="7" id="KW-0238">DNA-binding</keyword>
<name>B4L8I0_DROMO</name>
<evidence type="ECO:0000256" key="5">
    <source>
        <dbReference type="ARBA" id="ARBA00022833"/>
    </source>
</evidence>
<feature type="domain" description="C2H2-type" evidence="12">
    <location>
        <begin position="325"/>
        <end position="352"/>
    </location>
</feature>
<evidence type="ECO:0000256" key="6">
    <source>
        <dbReference type="ARBA" id="ARBA00023015"/>
    </source>
</evidence>
<evidence type="ECO:0000256" key="10">
    <source>
        <dbReference type="PROSITE-ProRule" id="PRU00042"/>
    </source>
</evidence>
<dbReference type="InParanoid" id="B4L8I0"/>
<protein>
    <recommendedName>
        <fullName evidence="12">C2H2-type domain-containing protein</fullName>
    </recommendedName>
</protein>
<dbReference type="InterPro" id="IPR013087">
    <property type="entry name" value="Znf_C2H2_type"/>
</dbReference>
<dbReference type="GO" id="GO:0003677">
    <property type="term" value="F:DNA binding"/>
    <property type="evidence" value="ECO:0007669"/>
    <property type="project" value="UniProtKB-KW"/>
</dbReference>
<evidence type="ECO:0000256" key="3">
    <source>
        <dbReference type="ARBA" id="ARBA00022737"/>
    </source>
</evidence>
<keyword evidence="9" id="KW-0539">Nucleus</keyword>
<feature type="region of interest" description="Disordered" evidence="11">
    <location>
        <begin position="621"/>
        <end position="647"/>
    </location>
</feature>
<reference evidence="13 14" key="1">
    <citation type="journal article" date="2007" name="Nature">
        <title>Evolution of genes and genomes on the Drosophila phylogeny.</title>
        <authorList>
            <consortium name="Drosophila 12 Genomes Consortium"/>
            <person name="Clark A.G."/>
            <person name="Eisen M.B."/>
            <person name="Smith D.R."/>
            <person name="Bergman C.M."/>
            <person name="Oliver B."/>
            <person name="Markow T.A."/>
            <person name="Kaufman T.C."/>
            <person name="Kellis M."/>
            <person name="Gelbart W."/>
            <person name="Iyer V.N."/>
            <person name="Pollard D.A."/>
            <person name="Sackton T.B."/>
            <person name="Larracuente A.M."/>
            <person name="Singh N.D."/>
            <person name="Abad J.P."/>
            <person name="Abt D.N."/>
            <person name="Adryan B."/>
            <person name="Aguade M."/>
            <person name="Akashi H."/>
            <person name="Anderson W.W."/>
            <person name="Aquadro C.F."/>
            <person name="Ardell D.H."/>
            <person name="Arguello R."/>
            <person name="Artieri C.G."/>
            <person name="Barbash D.A."/>
            <person name="Barker D."/>
            <person name="Barsanti P."/>
            <person name="Batterham P."/>
            <person name="Batzoglou S."/>
            <person name="Begun D."/>
            <person name="Bhutkar A."/>
            <person name="Blanco E."/>
            <person name="Bosak S.A."/>
            <person name="Bradley R.K."/>
            <person name="Brand A.D."/>
            <person name="Brent M.R."/>
            <person name="Brooks A.N."/>
            <person name="Brown R.H."/>
            <person name="Butlin R.K."/>
            <person name="Caggese C."/>
            <person name="Calvi B.R."/>
            <person name="Bernardo de Carvalho A."/>
            <person name="Caspi A."/>
            <person name="Castrezana S."/>
            <person name="Celniker S.E."/>
            <person name="Chang J.L."/>
            <person name="Chapple C."/>
            <person name="Chatterji S."/>
            <person name="Chinwalla A."/>
            <person name="Civetta A."/>
            <person name="Clifton S.W."/>
            <person name="Comeron J.M."/>
            <person name="Costello J.C."/>
            <person name="Coyne J.A."/>
            <person name="Daub J."/>
            <person name="David R.G."/>
            <person name="Delcher A.L."/>
            <person name="Delehaunty K."/>
            <person name="Do C.B."/>
            <person name="Ebling H."/>
            <person name="Edwards K."/>
            <person name="Eickbush T."/>
            <person name="Evans J.D."/>
            <person name="Filipski A."/>
            <person name="Findeiss S."/>
            <person name="Freyhult E."/>
            <person name="Fulton L."/>
            <person name="Fulton R."/>
            <person name="Garcia A.C."/>
            <person name="Gardiner A."/>
            <person name="Garfield D.A."/>
            <person name="Garvin B.E."/>
            <person name="Gibson G."/>
            <person name="Gilbert D."/>
            <person name="Gnerre S."/>
            <person name="Godfrey J."/>
            <person name="Good R."/>
            <person name="Gotea V."/>
            <person name="Gravely B."/>
            <person name="Greenberg A.J."/>
            <person name="Griffiths-Jones S."/>
            <person name="Gross S."/>
            <person name="Guigo R."/>
            <person name="Gustafson E.A."/>
            <person name="Haerty W."/>
            <person name="Hahn M.W."/>
            <person name="Halligan D.L."/>
            <person name="Halpern A.L."/>
            <person name="Halter G.M."/>
            <person name="Han M.V."/>
            <person name="Heger A."/>
            <person name="Hillier L."/>
            <person name="Hinrichs A.S."/>
            <person name="Holmes I."/>
            <person name="Hoskins R.A."/>
            <person name="Hubisz M.J."/>
            <person name="Hultmark D."/>
            <person name="Huntley M.A."/>
            <person name="Jaffe D.B."/>
            <person name="Jagadeeshan S."/>
            <person name="Jeck W.R."/>
            <person name="Johnson J."/>
            <person name="Jones C.D."/>
            <person name="Jordan W.C."/>
            <person name="Karpen G.H."/>
            <person name="Kataoka E."/>
            <person name="Keightley P.D."/>
            <person name="Kheradpour P."/>
            <person name="Kirkness E.F."/>
            <person name="Koerich L.B."/>
            <person name="Kristiansen K."/>
            <person name="Kudrna D."/>
            <person name="Kulathinal R.J."/>
            <person name="Kumar S."/>
            <person name="Kwok R."/>
            <person name="Lander E."/>
            <person name="Langley C.H."/>
            <person name="Lapoint R."/>
            <person name="Lazzaro B.P."/>
            <person name="Lee S.J."/>
            <person name="Levesque L."/>
            <person name="Li R."/>
            <person name="Lin C.F."/>
            <person name="Lin M.F."/>
            <person name="Lindblad-Toh K."/>
            <person name="Llopart A."/>
            <person name="Long M."/>
            <person name="Low L."/>
            <person name="Lozovsky E."/>
            <person name="Lu J."/>
            <person name="Luo M."/>
            <person name="Machado C.A."/>
            <person name="Makalowski W."/>
            <person name="Marzo M."/>
            <person name="Matsuda M."/>
            <person name="Matzkin L."/>
            <person name="McAllister B."/>
            <person name="McBride C.S."/>
            <person name="McKernan B."/>
            <person name="McKernan K."/>
            <person name="Mendez-Lago M."/>
            <person name="Minx P."/>
            <person name="Mollenhauer M.U."/>
            <person name="Montooth K."/>
            <person name="Mount S.M."/>
            <person name="Mu X."/>
            <person name="Myers E."/>
            <person name="Negre B."/>
            <person name="Newfeld S."/>
            <person name="Nielsen R."/>
            <person name="Noor M.A."/>
            <person name="O'Grady P."/>
            <person name="Pachter L."/>
            <person name="Papaceit M."/>
            <person name="Parisi M.J."/>
            <person name="Parisi M."/>
            <person name="Parts L."/>
            <person name="Pedersen J.S."/>
            <person name="Pesole G."/>
            <person name="Phillippy A.M."/>
            <person name="Ponting C.P."/>
            <person name="Pop M."/>
            <person name="Porcelli D."/>
            <person name="Powell J.R."/>
            <person name="Prohaska S."/>
            <person name="Pruitt K."/>
            <person name="Puig M."/>
            <person name="Quesneville H."/>
            <person name="Ram K.R."/>
            <person name="Rand D."/>
            <person name="Rasmussen M.D."/>
            <person name="Reed L.K."/>
            <person name="Reenan R."/>
            <person name="Reily A."/>
            <person name="Remington K.A."/>
            <person name="Rieger T.T."/>
            <person name="Ritchie M.G."/>
            <person name="Robin C."/>
            <person name="Rogers Y.H."/>
            <person name="Rohde C."/>
            <person name="Rozas J."/>
            <person name="Rubenfield M.J."/>
            <person name="Ruiz A."/>
            <person name="Russo S."/>
            <person name="Salzberg S.L."/>
            <person name="Sanchez-Gracia A."/>
            <person name="Saranga D.J."/>
            <person name="Sato H."/>
            <person name="Schaeffer S.W."/>
            <person name="Schatz M.C."/>
            <person name="Schlenke T."/>
            <person name="Schwartz R."/>
            <person name="Segarra C."/>
            <person name="Singh R.S."/>
            <person name="Sirot L."/>
            <person name="Sirota M."/>
            <person name="Sisneros N.B."/>
            <person name="Smith C.D."/>
            <person name="Smith T.F."/>
            <person name="Spieth J."/>
            <person name="Stage D.E."/>
            <person name="Stark A."/>
            <person name="Stephan W."/>
            <person name="Strausberg R.L."/>
            <person name="Strempel S."/>
            <person name="Sturgill D."/>
            <person name="Sutton G."/>
            <person name="Sutton G.G."/>
            <person name="Tao W."/>
            <person name="Teichmann S."/>
            <person name="Tobari Y.N."/>
            <person name="Tomimura Y."/>
            <person name="Tsolas J.M."/>
            <person name="Valente V.L."/>
            <person name="Venter E."/>
            <person name="Venter J.C."/>
            <person name="Vicario S."/>
            <person name="Vieira F.G."/>
            <person name="Vilella A.J."/>
            <person name="Villasante A."/>
            <person name="Walenz B."/>
            <person name="Wang J."/>
            <person name="Wasserman M."/>
            <person name="Watts T."/>
            <person name="Wilson D."/>
            <person name="Wilson R.K."/>
            <person name="Wing R.A."/>
            <person name="Wolfner M.F."/>
            <person name="Wong A."/>
            <person name="Wong G.K."/>
            <person name="Wu C.I."/>
            <person name="Wu G."/>
            <person name="Yamamoto D."/>
            <person name="Yang H.P."/>
            <person name="Yang S.P."/>
            <person name="Yorke J.A."/>
            <person name="Yoshida K."/>
            <person name="Zdobnov E."/>
            <person name="Zhang P."/>
            <person name="Zhang Y."/>
            <person name="Zimin A.V."/>
            <person name="Baldwin J."/>
            <person name="Abdouelleil A."/>
            <person name="Abdulkadir J."/>
            <person name="Abebe A."/>
            <person name="Abera B."/>
            <person name="Abreu J."/>
            <person name="Acer S.C."/>
            <person name="Aftuck L."/>
            <person name="Alexander A."/>
            <person name="An P."/>
            <person name="Anderson E."/>
            <person name="Anderson S."/>
            <person name="Arachi H."/>
            <person name="Azer M."/>
            <person name="Bachantsang P."/>
            <person name="Barry A."/>
            <person name="Bayul T."/>
            <person name="Berlin A."/>
            <person name="Bessette D."/>
            <person name="Bloom T."/>
            <person name="Blye J."/>
            <person name="Boguslavskiy L."/>
            <person name="Bonnet C."/>
            <person name="Boukhgalter B."/>
            <person name="Bourzgui I."/>
            <person name="Brown A."/>
            <person name="Cahill P."/>
            <person name="Channer S."/>
            <person name="Cheshatsang Y."/>
            <person name="Chuda L."/>
            <person name="Citroen M."/>
            <person name="Collymore A."/>
            <person name="Cooke P."/>
            <person name="Costello M."/>
            <person name="D'Aco K."/>
            <person name="Daza R."/>
            <person name="De Haan G."/>
            <person name="DeGray S."/>
            <person name="DeMaso C."/>
            <person name="Dhargay N."/>
            <person name="Dooley K."/>
            <person name="Dooley E."/>
            <person name="Doricent M."/>
            <person name="Dorje P."/>
            <person name="Dorjee K."/>
            <person name="Dupes A."/>
            <person name="Elong R."/>
            <person name="Falk J."/>
            <person name="Farina A."/>
            <person name="Faro S."/>
            <person name="Ferguson D."/>
            <person name="Fisher S."/>
            <person name="Foley C.D."/>
            <person name="Franke A."/>
            <person name="Friedrich D."/>
            <person name="Gadbois L."/>
            <person name="Gearin G."/>
            <person name="Gearin C.R."/>
            <person name="Giannoukos G."/>
            <person name="Goode T."/>
            <person name="Graham J."/>
            <person name="Grandbois E."/>
            <person name="Grewal S."/>
            <person name="Gyaltsen K."/>
            <person name="Hafez N."/>
            <person name="Hagos B."/>
            <person name="Hall J."/>
            <person name="Henson C."/>
            <person name="Hollinger A."/>
            <person name="Honan T."/>
            <person name="Huard M.D."/>
            <person name="Hughes L."/>
            <person name="Hurhula B."/>
            <person name="Husby M.E."/>
            <person name="Kamat A."/>
            <person name="Kanga B."/>
            <person name="Kashin S."/>
            <person name="Khazanovich D."/>
            <person name="Kisner P."/>
            <person name="Lance K."/>
            <person name="Lara M."/>
            <person name="Lee W."/>
            <person name="Lennon N."/>
            <person name="Letendre F."/>
            <person name="LeVine R."/>
            <person name="Lipovsky A."/>
            <person name="Liu X."/>
            <person name="Liu J."/>
            <person name="Liu S."/>
            <person name="Lokyitsang T."/>
            <person name="Lokyitsang Y."/>
            <person name="Lubonja R."/>
            <person name="Lui A."/>
            <person name="MacDonald P."/>
            <person name="Magnisalis V."/>
            <person name="Maru K."/>
            <person name="Matthews C."/>
            <person name="McCusker W."/>
            <person name="McDonough S."/>
            <person name="Mehta T."/>
            <person name="Meldrim J."/>
            <person name="Meneus L."/>
            <person name="Mihai O."/>
            <person name="Mihalev A."/>
            <person name="Mihova T."/>
            <person name="Mittelman R."/>
            <person name="Mlenga V."/>
            <person name="Montmayeur A."/>
            <person name="Mulrain L."/>
            <person name="Navidi A."/>
            <person name="Naylor J."/>
            <person name="Negash T."/>
            <person name="Nguyen T."/>
            <person name="Nguyen N."/>
            <person name="Nicol R."/>
            <person name="Norbu C."/>
            <person name="Norbu N."/>
            <person name="Novod N."/>
            <person name="O'Neill B."/>
            <person name="Osman S."/>
            <person name="Markiewicz E."/>
            <person name="Oyono O.L."/>
            <person name="Patti C."/>
            <person name="Phunkhang P."/>
            <person name="Pierre F."/>
            <person name="Priest M."/>
            <person name="Raghuraman S."/>
            <person name="Rege F."/>
            <person name="Reyes R."/>
            <person name="Rise C."/>
            <person name="Rogov P."/>
            <person name="Ross K."/>
            <person name="Ryan E."/>
            <person name="Settipalli S."/>
            <person name="Shea T."/>
            <person name="Sherpa N."/>
            <person name="Shi L."/>
            <person name="Shih D."/>
            <person name="Sparrow T."/>
            <person name="Spaulding J."/>
            <person name="Stalker J."/>
            <person name="Stange-Thomann N."/>
            <person name="Stavropoulos S."/>
            <person name="Stone C."/>
            <person name="Strader C."/>
            <person name="Tesfaye S."/>
            <person name="Thomson T."/>
            <person name="Thoulutsang Y."/>
            <person name="Thoulutsang D."/>
            <person name="Topham K."/>
            <person name="Topping I."/>
            <person name="Tsamla T."/>
            <person name="Vassiliev H."/>
            <person name="Vo A."/>
            <person name="Wangchuk T."/>
            <person name="Wangdi T."/>
            <person name="Weiand M."/>
            <person name="Wilkinson J."/>
            <person name="Wilson A."/>
            <person name="Yadav S."/>
            <person name="Young G."/>
            <person name="Yu Q."/>
            <person name="Zembek L."/>
            <person name="Zhong D."/>
            <person name="Zimmer A."/>
            <person name="Zwirko Z."/>
            <person name="Jaffe D.B."/>
            <person name="Alvarez P."/>
            <person name="Brockman W."/>
            <person name="Butler J."/>
            <person name="Chin C."/>
            <person name="Gnerre S."/>
            <person name="Grabherr M."/>
            <person name="Kleber M."/>
            <person name="Mauceli E."/>
            <person name="MacCallum I."/>
        </authorList>
    </citation>
    <scope>NUCLEOTIDE SEQUENCE [LARGE SCALE GENOMIC DNA]</scope>
    <source>
        <strain evidence="14">Tucson 15081-1352.22</strain>
    </source>
</reference>
<dbReference type="HOGENOM" id="CLU_424715_0_0_1"/>
<evidence type="ECO:0000256" key="8">
    <source>
        <dbReference type="ARBA" id="ARBA00023163"/>
    </source>
</evidence>
<keyword evidence="14" id="KW-1185">Reference proteome</keyword>
<feature type="region of interest" description="Disordered" evidence="11">
    <location>
        <begin position="173"/>
        <end position="215"/>
    </location>
</feature>
<dbReference type="PANTHER" id="PTHR16515:SF49">
    <property type="entry name" value="GASTRULA ZINC FINGER PROTEIN XLCGF49.1-LIKE-RELATED"/>
    <property type="match status" value="1"/>
</dbReference>
<evidence type="ECO:0000259" key="12">
    <source>
        <dbReference type="PROSITE" id="PS50157"/>
    </source>
</evidence>
<dbReference type="GO" id="GO:0008270">
    <property type="term" value="F:zinc ion binding"/>
    <property type="evidence" value="ECO:0007669"/>
    <property type="project" value="UniProtKB-KW"/>
</dbReference>
<dbReference type="SMART" id="SM00355">
    <property type="entry name" value="ZnF_C2H2"/>
    <property type="match status" value="7"/>
</dbReference>
<proteinExistence type="predicted"/>
<feature type="domain" description="C2H2-type" evidence="12">
    <location>
        <begin position="353"/>
        <end position="381"/>
    </location>
</feature>
<sequence>MNLNIDMSEIIEFVLPIKSEYSEQNDGGGCDDDDADADGNHYVVLDSVDVGRDFKNEEFLLVNDDGTGGQLLLDNAHLHQQLVNCADLLREPRDDQFDDVQYMGEEQLPEDVDDLVEEEEEEDDGQLPVEEQYEQYEQYEDDVHIQDQPSFGWNYVQSPSPLSESVAIKLESMTTTTTTNTTTTTKSTTTTTTALSPAPSRNKSKSSPHSSARSHVDHVAIDASFEEIAHAADVQEIEEPAPLAKPSEKMLDQFKGPRRYMLFDELIATIVDFDEDGTPIVEFSMIGSVHDEKLPVECGICPDVMHKSKLSKHQKTHMVPGTNRYACIYCTETYRDCKYLAGHARRHMGIRPYVCEPCKLYFSTKQDLHVHNQRRHLKKEHICEMCGKTFAQNTQLKRHREATHEKKRRFQCEHCQKAYYKNFSLQEHIRNVHMGKRRMLKCPFCGMQCRDAHKMARHRKEMHLNQDTYVCHLCQEEFTDINYFDAHKRSIQCRSNTRRLVNQAEGRTSNEDGDTMDDCNELAGMQEEEYDEDAGLLVESTEASGVDGVDGIIGDAVADEDQPRDDETIYETVNGNFLHGEVEDQQPYVQQYDPSSYDDDGLLVEQVADDEDHSEEILNDDEEYLDPALDHQTQQQHQQQAGHEYNEDELIYEITLETEDN</sequence>
<evidence type="ECO:0000313" key="13">
    <source>
        <dbReference type="EMBL" id="EDW07955.1"/>
    </source>
</evidence>
<evidence type="ECO:0000256" key="1">
    <source>
        <dbReference type="ARBA" id="ARBA00004123"/>
    </source>
</evidence>
<dbReference type="PANTHER" id="PTHR16515">
    <property type="entry name" value="PR DOMAIN ZINC FINGER PROTEIN"/>
    <property type="match status" value="1"/>
</dbReference>
<feature type="domain" description="C2H2-type" evidence="12">
    <location>
        <begin position="410"/>
        <end position="438"/>
    </location>
</feature>
<keyword evidence="2" id="KW-0479">Metal-binding</keyword>
<dbReference type="OrthoDB" id="10039931at2759"/>
<accession>B4L8I0</accession>
<dbReference type="KEGG" id="dmo:Dmoj_GI14360"/>
<evidence type="ECO:0000256" key="4">
    <source>
        <dbReference type="ARBA" id="ARBA00022771"/>
    </source>
</evidence>
<keyword evidence="6" id="KW-0805">Transcription regulation</keyword>
<comment type="subcellular location">
    <subcellularLocation>
        <location evidence="1">Nucleus</location>
    </subcellularLocation>
</comment>
<dbReference type="GO" id="GO:0005634">
    <property type="term" value="C:nucleus"/>
    <property type="evidence" value="ECO:0007669"/>
    <property type="project" value="UniProtKB-SubCell"/>
</dbReference>
<keyword evidence="8" id="KW-0804">Transcription</keyword>
<keyword evidence="4 10" id="KW-0863">Zinc-finger</keyword>
<organism evidence="13 14">
    <name type="scientific">Drosophila mojavensis</name>
    <name type="common">Fruit fly</name>
    <dbReference type="NCBI Taxonomy" id="7230"/>
    <lineage>
        <taxon>Eukaryota</taxon>
        <taxon>Metazoa</taxon>
        <taxon>Ecdysozoa</taxon>
        <taxon>Arthropoda</taxon>
        <taxon>Hexapoda</taxon>
        <taxon>Insecta</taxon>
        <taxon>Pterygota</taxon>
        <taxon>Neoptera</taxon>
        <taxon>Endopterygota</taxon>
        <taxon>Diptera</taxon>
        <taxon>Brachycera</taxon>
        <taxon>Muscomorpha</taxon>
        <taxon>Ephydroidea</taxon>
        <taxon>Drosophilidae</taxon>
        <taxon>Drosophila</taxon>
    </lineage>
</organism>
<keyword evidence="5" id="KW-0862">Zinc</keyword>
<dbReference type="OMA" id="ESTECMI"/>
<gene>
    <name evidence="13" type="primary">Dmoj\GI14360</name>
    <name evidence="13" type="ORF">Dmoj_GI14360</name>
</gene>
<dbReference type="PROSITE" id="PS50157">
    <property type="entry name" value="ZINC_FINGER_C2H2_2"/>
    <property type="match status" value="4"/>
</dbReference>
<dbReference type="EMBL" id="CH933815">
    <property type="protein sequence ID" value="EDW07955.1"/>
    <property type="molecule type" value="Genomic_DNA"/>
</dbReference>